<reference evidence="2" key="1">
    <citation type="journal article" date="2021" name="Nat. Commun.">
        <title>Genetic determinants of endophytism in the Arabidopsis root mycobiome.</title>
        <authorList>
            <person name="Mesny F."/>
            <person name="Miyauchi S."/>
            <person name="Thiergart T."/>
            <person name="Pickel B."/>
            <person name="Atanasova L."/>
            <person name="Karlsson M."/>
            <person name="Huettel B."/>
            <person name="Barry K.W."/>
            <person name="Haridas S."/>
            <person name="Chen C."/>
            <person name="Bauer D."/>
            <person name="Andreopoulos W."/>
            <person name="Pangilinan J."/>
            <person name="LaButti K."/>
            <person name="Riley R."/>
            <person name="Lipzen A."/>
            <person name="Clum A."/>
            <person name="Drula E."/>
            <person name="Henrissat B."/>
            <person name="Kohler A."/>
            <person name="Grigoriev I.V."/>
            <person name="Martin F.M."/>
            <person name="Hacquard S."/>
        </authorList>
    </citation>
    <scope>NUCLEOTIDE SEQUENCE</scope>
    <source>
        <strain evidence="2">FSSC 5 MPI-SDFR-AT-0091</strain>
    </source>
</reference>
<feature type="region of interest" description="Disordered" evidence="1">
    <location>
        <begin position="149"/>
        <end position="264"/>
    </location>
</feature>
<evidence type="ECO:0000313" key="2">
    <source>
        <dbReference type="EMBL" id="KAH7248301.1"/>
    </source>
</evidence>
<sequence>MSVDSINICNNIDLCDAFQQNPGFVSLLLQEKNDMIQIIQKARSTIAETFDKTPHNLKVTATACYADEENIHKTHDEILSTEQLFYKYASFRGLGVLSALATRSRAYQERLSRLPKSSQRVVCEDLKEHALSESLAGFIDKVRSKVIRKKKSKTAARSSVVSEHPTPGSHPPEPTHTAMASTEQERATHEMGSTSSKRSASAHDLEHEESCLKKQKHSPSEEAVLPPPRNANGRNEEREWMPPAAVPNPILSIRSEPESNGASLWHDHVPVADRHKKLIGKMGRPPVFVSS</sequence>
<proteinExistence type="predicted"/>
<organism evidence="2 3">
    <name type="scientific">Fusarium solani</name>
    <name type="common">Filamentous fungus</name>
    <dbReference type="NCBI Taxonomy" id="169388"/>
    <lineage>
        <taxon>Eukaryota</taxon>
        <taxon>Fungi</taxon>
        <taxon>Dikarya</taxon>
        <taxon>Ascomycota</taxon>
        <taxon>Pezizomycotina</taxon>
        <taxon>Sordariomycetes</taxon>
        <taxon>Hypocreomycetidae</taxon>
        <taxon>Hypocreales</taxon>
        <taxon>Nectriaceae</taxon>
        <taxon>Fusarium</taxon>
        <taxon>Fusarium solani species complex</taxon>
    </lineage>
</organism>
<gene>
    <name evidence="2" type="ORF">B0J15DRAFT_468311</name>
</gene>
<evidence type="ECO:0000256" key="1">
    <source>
        <dbReference type="SAM" id="MobiDB-lite"/>
    </source>
</evidence>
<feature type="compositionally biased region" description="Basic and acidic residues" evidence="1">
    <location>
        <begin position="201"/>
        <end position="212"/>
    </location>
</feature>
<dbReference type="Proteomes" id="UP000736672">
    <property type="component" value="Unassembled WGS sequence"/>
</dbReference>
<dbReference type="AlphaFoldDB" id="A0A9P9H071"/>
<comment type="caution">
    <text evidence="2">The sequence shown here is derived from an EMBL/GenBank/DDBJ whole genome shotgun (WGS) entry which is preliminary data.</text>
</comment>
<evidence type="ECO:0000313" key="3">
    <source>
        <dbReference type="Proteomes" id="UP000736672"/>
    </source>
</evidence>
<protein>
    <submittedName>
        <fullName evidence="2">Uncharacterized protein</fullName>
    </submittedName>
</protein>
<name>A0A9P9H071_FUSSL</name>
<accession>A0A9P9H071</accession>
<keyword evidence="3" id="KW-1185">Reference proteome</keyword>
<dbReference type="EMBL" id="JAGTJS010000014">
    <property type="protein sequence ID" value="KAH7248301.1"/>
    <property type="molecule type" value="Genomic_DNA"/>
</dbReference>